<dbReference type="VEuPathDB" id="VectorBase:ASTEI08241"/>
<evidence type="ECO:0000256" key="5">
    <source>
        <dbReference type="ARBA" id="ARBA00022679"/>
    </source>
</evidence>
<dbReference type="Gene3D" id="3.30.460.10">
    <property type="entry name" value="Beta Polymerase, domain 2"/>
    <property type="match status" value="1"/>
</dbReference>
<comment type="cofactor">
    <cofactor evidence="2">
        <name>Mg(2+)</name>
        <dbReference type="ChEBI" id="CHEBI:18420"/>
    </cofactor>
</comment>
<reference evidence="14" key="1">
    <citation type="journal article" date="2014" name="Genome Biol.">
        <title>Genome analysis of a major urban malaria vector mosquito, Anopheles stephensi.</title>
        <authorList>
            <person name="Jiang X."/>
            <person name="Peery A."/>
            <person name="Hall A.B."/>
            <person name="Sharma A."/>
            <person name="Chen X.G."/>
            <person name="Waterhouse R.M."/>
            <person name="Komissarov A."/>
            <person name="Riehle M.M."/>
            <person name="Shouche Y."/>
            <person name="Sharakhova M.V."/>
            <person name="Lawson D."/>
            <person name="Pakpour N."/>
            <person name="Arensburger P."/>
            <person name="Davidson V.L."/>
            <person name="Eiglmeier K."/>
            <person name="Emrich S."/>
            <person name="George P."/>
            <person name="Kennedy R.C."/>
            <person name="Mane S.P."/>
            <person name="Maslen G."/>
            <person name="Oringanje C."/>
            <person name="Qi Y."/>
            <person name="Settlage R."/>
            <person name="Tojo M."/>
            <person name="Tubio J.M."/>
            <person name="Unger M.F."/>
            <person name="Wang B."/>
            <person name="Vernick K.D."/>
            <person name="Ribeiro J.M."/>
            <person name="James A.A."/>
            <person name="Michel K."/>
            <person name="Riehle M.A."/>
            <person name="Luckhart S."/>
            <person name="Sharakhov I.V."/>
            <person name="Tu Z."/>
        </authorList>
    </citation>
    <scope>NUCLEOTIDE SEQUENCE [LARGE SCALE GENOMIC DNA]</scope>
    <source>
        <strain evidence="14">Indian</strain>
    </source>
</reference>
<dbReference type="CDD" id="cd05402">
    <property type="entry name" value="NT_PAP_TUTase"/>
    <property type="match status" value="1"/>
</dbReference>
<reference evidence="13" key="2">
    <citation type="submission" date="2020-05" db="UniProtKB">
        <authorList>
            <consortium name="EnsemblMetazoa"/>
        </authorList>
    </citation>
    <scope>IDENTIFICATION</scope>
    <source>
        <strain evidence="13">Indian</strain>
    </source>
</reference>
<evidence type="ECO:0000313" key="13">
    <source>
        <dbReference type="EnsemblMetazoa" id="ASTEI08241-PA"/>
    </source>
</evidence>
<dbReference type="InterPro" id="IPR002058">
    <property type="entry name" value="PAP_assoc"/>
</dbReference>
<sequence length="814" mass="92974">MAKIHEALKPIQWLIGTWESVTAKGHYPTIKDFAYNEIIKFESVGQPLLNYEANSRHPVSGAPMHLERGFLRIKPGTSQVAFMVAHNFGLAVLEEGEATENELQLTSKAIDRMSFGKDPAVKAIEKRYRLNADGTLEIQTDMQTDVTPMTNHLQVVATSVYPMGRTKVRKTSFSNCPKITTTLSSNMNVKLGTHNARMDTEQSSGSSLRLNGYVGNHTSNTTAWSRPVRLSNLRPEYHPPDPNPLRSHMRYFGQQVFQSDVACGSSSSSKRTLNGTEYKYTFDVLNDIRQHMYFAPQRNERTRSYGERVPEKRAESDRSHHTFANLLRYYGYHNNWLMFKFGHTYQKESMYRRKNELWTQQVRGEPDVARRGLGPEHAQGHASLPQLHPIRPEHTEQKKVCGPPKNNGNLQDYGKSICPASDNNTPNGSLESEGTSTSTESRSSSSDLCPGTSPLEPTTIVPSDVQTTVEDPLSKSIWHMFLANKQSESTFARKMRLWETLYHHFQRMASWLPKYELYLMGSTISGFGTDTSDMDMCIVDIDGPRYCDARTEALNNLLRVKSFIETMSTSSCFERLLLIRAKVPILRFRHVKENIDIDLSINNRVGIRNTHLLHCYAQLDLRVRPLVMVIKLWAQHHNLNDPKNSTMSSYSLVLMVLNFLQCGVTPAVVPCLHSVYPEKFAQDDYNSNLLERIDPYRSDNKDTLGELLLKFFKYYAEFDYAIYAISVRTGTILPLSECKWSGSENHRIRGYLFIEEPFNRTNTGKSVHKRFVFERIKGAFAASWKMLEEHDNLSILFREPLFTSSLIPTTTSYF</sequence>
<feature type="domain" description="THAP4-like heme-binding" evidence="11">
    <location>
        <begin position="8"/>
        <end position="155"/>
    </location>
</feature>
<dbReference type="Pfam" id="PF03828">
    <property type="entry name" value="PAP_assoc"/>
    <property type="match status" value="1"/>
</dbReference>
<dbReference type="GO" id="GO:0031123">
    <property type="term" value="P:RNA 3'-end processing"/>
    <property type="evidence" value="ECO:0007669"/>
    <property type="project" value="TreeGrafter"/>
</dbReference>
<dbReference type="Gene3D" id="2.40.128.20">
    <property type="match status" value="1"/>
</dbReference>
<evidence type="ECO:0000259" key="11">
    <source>
        <dbReference type="Pfam" id="PF08768"/>
    </source>
</evidence>
<keyword evidence="7" id="KW-0460">Magnesium</keyword>
<evidence type="ECO:0000256" key="3">
    <source>
        <dbReference type="ARBA" id="ARBA00004496"/>
    </source>
</evidence>
<dbReference type="GO" id="GO:0005737">
    <property type="term" value="C:cytoplasm"/>
    <property type="evidence" value="ECO:0007669"/>
    <property type="project" value="UniProtKB-SubCell"/>
</dbReference>
<feature type="domain" description="PAP-associated" evidence="10">
    <location>
        <begin position="703"/>
        <end position="762"/>
    </location>
</feature>
<dbReference type="OMA" id="MCIVDID"/>
<evidence type="ECO:0008006" key="15">
    <source>
        <dbReference type="Google" id="ProtNLM"/>
    </source>
</evidence>
<organism evidence="13 14">
    <name type="scientific">Anopheles stephensi</name>
    <name type="common">Indo-Pakistan malaria mosquito</name>
    <dbReference type="NCBI Taxonomy" id="30069"/>
    <lineage>
        <taxon>Eukaryota</taxon>
        <taxon>Metazoa</taxon>
        <taxon>Ecdysozoa</taxon>
        <taxon>Arthropoda</taxon>
        <taxon>Hexapoda</taxon>
        <taxon>Insecta</taxon>
        <taxon>Pterygota</taxon>
        <taxon>Neoptera</taxon>
        <taxon>Endopterygota</taxon>
        <taxon>Diptera</taxon>
        <taxon>Nematocera</taxon>
        <taxon>Culicoidea</taxon>
        <taxon>Culicidae</taxon>
        <taxon>Anophelinae</taxon>
        <taxon>Anopheles</taxon>
    </lineage>
</organism>
<keyword evidence="4" id="KW-0963">Cytoplasm</keyword>
<dbReference type="VEuPathDB" id="VectorBase:ASTE003084"/>
<feature type="region of interest" description="Disordered" evidence="9">
    <location>
        <begin position="368"/>
        <end position="460"/>
    </location>
</feature>
<feature type="domain" description="Poly(A) RNA polymerase mitochondrial-like central palm" evidence="12">
    <location>
        <begin position="473"/>
        <end position="618"/>
    </location>
</feature>
<evidence type="ECO:0000256" key="6">
    <source>
        <dbReference type="ARBA" id="ARBA00022723"/>
    </source>
</evidence>
<comment type="cofactor">
    <cofactor evidence="1">
        <name>Mn(2+)</name>
        <dbReference type="ChEBI" id="CHEBI:29035"/>
    </cofactor>
</comment>
<evidence type="ECO:0000259" key="10">
    <source>
        <dbReference type="Pfam" id="PF03828"/>
    </source>
</evidence>
<evidence type="ECO:0000256" key="8">
    <source>
        <dbReference type="ARBA" id="ARBA00038491"/>
    </source>
</evidence>
<protein>
    <recommendedName>
        <fullName evidence="15">PAP-associated domain-containing protein</fullName>
    </recommendedName>
</protein>
<dbReference type="InterPro" id="IPR014878">
    <property type="entry name" value="THAP4-like_heme-bd"/>
</dbReference>
<dbReference type="Pfam" id="PF22600">
    <property type="entry name" value="MTPAP-like_central"/>
    <property type="match status" value="1"/>
</dbReference>
<dbReference type="PANTHER" id="PTHR12271">
    <property type="entry name" value="POLY A POLYMERASE CID PAP -RELATED"/>
    <property type="match status" value="1"/>
</dbReference>
<name>A0A182YIF5_ANOST</name>
<dbReference type="SUPFAM" id="SSF81301">
    <property type="entry name" value="Nucleotidyltransferase"/>
    <property type="match status" value="1"/>
</dbReference>
<dbReference type="CDD" id="cd07828">
    <property type="entry name" value="lipocalin_heme-bd-THAP4-like"/>
    <property type="match status" value="1"/>
</dbReference>
<keyword evidence="6" id="KW-0479">Metal-binding</keyword>
<dbReference type="VEuPathDB" id="VectorBase:ASTE003083"/>
<dbReference type="InterPro" id="IPR043519">
    <property type="entry name" value="NT_sf"/>
</dbReference>
<dbReference type="EnsemblMetazoa" id="ASTEI08241-RA">
    <property type="protein sequence ID" value="ASTEI08241-PA"/>
    <property type="gene ID" value="ASTEI08241"/>
</dbReference>
<keyword evidence="5" id="KW-0808">Transferase</keyword>
<evidence type="ECO:0000313" key="14">
    <source>
        <dbReference type="Proteomes" id="UP000076408"/>
    </source>
</evidence>
<comment type="similarity">
    <text evidence="8">Belongs to the DNA polymerase type-B-like family. GLD2 subfamily.</text>
</comment>
<evidence type="ECO:0000256" key="4">
    <source>
        <dbReference type="ARBA" id="ARBA00022490"/>
    </source>
</evidence>
<evidence type="ECO:0000256" key="7">
    <source>
        <dbReference type="ARBA" id="ARBA00022842"/>
    </source>
</evidence>
<dbReference type="Proteomes" id="UP000076408">
    <property type="component" value="Unassembled WGS sequence"/>
</dbReference>
<proteinExistence type="inferred from homology"/>
<keyword evidence="14" id="KW-1185">Reference proteome</keyword>
<evidence type="ECO:0000256" key="2">
    <source>
        <dbReference type="ARBA" id="ARBA00001946"/>
    </source>
</evidence>
<feature type="compositionally biased region" description="Basic and acidic residues" evidence="9">
    <location>
        <begin position="390"/>
        <end position="399"/>
    </location>
</feature>
<dbReference type="PANTHER" id="PTHR12271:SF40">
    <property type="entry name" value="POLY(A) RNA POLYMERASE GLD2"/>
    <property type="match status" value="1"/>
</dbReference>
<dbReference type="InterPro" id="IPR012674">
    <property type="entry name" value="Calycin"/>
</dbReference>
<dbReference type="SUPFAM" id="SSF81631">
    <property type="entry name" value="PAP/OAS1 substrate-binding domain"/>
    <property type="match status" value="1"/>
</dbReference>
<dbReference type="Gene3D" id="1.10.1410.10">
    <property type="match status" value="1"/>
</dbReference>
<dbReference type="GO" id="GO:0046872">
    <property type="term" value="F:metal ion binding"/>
    <property type="evidence" value="ECO:0007669"/>
    <property type="project" value="UniProtKB-KW"/>
</dbReference>
<evidence type="ECO:0000256" key="1">
    <source>
        <dbReference type="ARBA" id="ARBA00001936"/>
    </source>
</evidence>
<dbReference type="Pfam" id="PF08768">
    <property type="entry name" value="THAP4_heme-bd"/>
    <property type="match status" value="1"/>
</dbReference>
<dbReference type="VEuPathDB" id="VectorBase:ASTEI20_039107"/>
<accession>A0A182YIF5</accession>
<dbReference type="InterPro" id="IPR054708">
    <property type="entry name" value="MTPAP-like_central"/>
</dbReference>
<evidence type="ECO:0000256" key="9">
    <source>
        <dbReference type="SAM" id="MobiDB-lite"/>
    </source>
</evidence>
<dbReference type="VEuPathDB" id="VectorBase:ASTEI20_037273"/>
<dbReference type="GO" id="GO:1990817">
    <property type="term" value="F:poly(A) RNA polymerase activity"/>
    <property type="evidence" value="ECO:0007669"/>
    <property type="project" value="TreeGrafter"/>
</dbReference>
<feature type="compositionally biased region" description="Low complexity" evidence="9">
    <location>
        <begin position="429"/>
        <end position="446"/>
    </location>
</feature>
<evidence type="ECO:0000259" key="12">
    <source>
        <dbReference type="Pfam" id="PF22600"/>
    </source>
</evidence>
<dbReference type="STRING" id="30069.A0A182YIF5"/>
<comment type="subcellular location">
    <subcellularLocation>
        <location evidence="3">Cytoplasm</location>
    </subcellularLocation>
</comment>
<dbReference type="AlphaFoldDB" id="A0A182YIF5"/>
<dbReference type="SUPFAM" id="SSF50814">
    <property type="entry name" value="Lipocalins"/>
    <property type="match status" value="1"/>
</dbReference>